<dbReference type="Proteomes" id="UP000242254">
    <property type="component" value="Unassembled WGS sequence"/>
</dbReference>
<gene>
    <name evidence="1" type="ORF">RHIMIDRAFT_303217</name>
</gene>
<dbReference type="EMBL" id="KZ303871">
    <property type="protein sequence ID" value="PHZ07819.1"/>
    <property type="molecule type" value="Genomic_DNA"/>
</dbReference>
<dbReference type="STRING" id="1340429.A0A2G4SGD7"/>
<organism evidence="1 2">
    <name type="scientific">Rhizopus microsporus ATCC 52813</name>
    <dbReference type="NCBI Taxonomy" id="1340429"/>
    <lineage>
        <taxon>Eukaryota</taxon>
        <taxon>Fungi</taxon>
        <taxon>Fungi incertae sedis</taxon>
        <taxon>Mucoromycota</taxon>
        <taxon>Mucoromycotina</taxon>
        <taxon>Mucoromycetes</taxon>
        <taxon>Mucorales</taxon>
        <taxon>Mucorineae</taxon>
        <taxon>Rhizopodaceae</taxon>
        <taxon>Rhizopus</taxon>
    </lineage>
</organism>
<name>A0A2G4SGD7_RHIZD</name>
<dbReference type="PANTHER" id="PTHR45786">
    <property type="entry name" value="DNA BINDING PROTEIN-LIKE"/>
    <property type="match status" value="1"/>
</dbReference>
<keyword evidence="2" id="KW-1185">Reference proteome</keyword>
<accession>A0A2G4SGD7</accession>
<dbReference type="RefSeq" id="XP_023461527.1">
    <property type="nucleotide sequence ID" value="XM_023614411.1"/>
</dbReference>
<evidence type="ECO:0000313" key="1">
    <source>
        <dbReference type="EMBL" id="PHZ07819.1"/>
    </source>
</evidence>
<dbReference type="AlphaFoldDB" id="A0A2G4SGD7"/>
<sequence length="108" mass="12335">MKMRLIEGGDRRTQSLPTMEEVAAIIPTEYGDKSFRDIVLTLRSAANSTSASLRDRYSSEYPFQIISHTHAAYMPTHYVLLFPHGDYGWHWGMRLSSTNTTSNNHNNN</sequence>
<protein>
    <submittedName>
        <fullName evidence="1">Uncharacterized protein</fullName>
    </submittedName>
</protein>
<proteinExistence type="predicted"/>
<evidence type="ECO:0000313" key="2">
    <source>
        <dbReference type="Proteomes" id="UP000242254"/>
    </source>
</evidence>
<dbReference type="GeneID" id="35445400"/>
<feature type="non-terminal residue" evidence="1">
    <location>
        <position position="108"/>
    </location>
</feature>
<dbReference type="PANTHER" id="PTHR45786:SF74">
    <property type="entry name" value="ATP-DEPENDENT DNA HELICASE"/>
    <property type="match status" value="1"/>
</dbReference>
<reference evidence="1 2" key="1">
    <citation type="journal article" date="2016" name="Proc. Natl. Acad. Sci. U.S.A.">
        <title>Lipid metabolic changes in an early divergent fungus govern the establishment of a mutualistic symbiosis with endobacteria.</title>
        <authorList>
            <person name="Lastovetsky O.A."/>
            <person name="Gaspar M.L."/>
            <person name="Mondo S.J."/>
            <person name="LaButti K.M."/>
            <person name="Sandor L."/>
            <person name="Grigoriev I.V."/>
            <person name="Henry S.A."/>
            <person name="Pawlowska T.E."/>
        </authorList>
    </citation>
    <scope>NUCLEOTIDE SEQUENCE [LARGE SCALE GENOMIC DNA]</scope>
    <source>
        <strain evidence="1 2">ATCC 52813</strain>
    </source>
</reference>